<reference evidence="1 2" key="1">
    <citation type="journal article" date="2018" name="Sci. Rep.">
        <title>Genomic signatures of local adaptation to the degree of environmental predictability in rotifers.</title>
        <authorList>
            <person name="Franch-Gras L."/>
            <person name="Hahn C."/>
            <person name="Garcia-Roger E.M."/>
            <person name="Carmona M.J."/>
            <person name="Serra M."/>
            <person name="Gomez A."/>
        </authorList>
    </citation>
    <scope>NUCLEOTIDE SEQUENCE [LARGE SCALE GENOMIC DNA]</scope>
    <source>
        <strain evidence="1">HYR1</strain>
    </source>
</reference>
<proteinExistence type="predicted"/>
<dbReference type="EMBL" id="REGN01002558">
    <property type="protein sequence ID" value="RNA27345.1"/>
    <property type="molecule type" value="Genomic_DNA"/>
</dbReference>
<accession>A0A3M7RVI5</accession>
<name>A0A3M7RVI5_BRAPC</name>
<keyword evidence="2" id="KW-1185">Reference proteome</keyword>
<evidence type="ECO:0000313" key="2">
    <source>
        <dbReference type="Proteomes" id="UP000276133"/>
    </source>
</evidence>
<gene>
    <name evidence="1" type="ORF">BpHYR1_018848</name>
</gene>
<dbReference type="Proteomes" id="UP000276133">
    <property type="component" value="Unassembled WGS sequence"/>
</dbReference>
<protein>
    <submittedName>
        <fullName evidence="1">Uncharacterized protein</fullName>
    </submittedName>
</protein>
<organism evidence="1 2">
    <name type="scientific">Brachionus plicatilis</name>
    <name type="common">Marine rotifer</name>
    <name type="synonym">Brachionus muelleri</name>
    <dbReference type="NCBI Taxonomy" id="10195"/>
    <lineage>
        <taxon>Eukaryota</taxon>
        <taxon>Metazoa</taxon>
        <taxon>Spiralia</taxon>
        <taxon>Gnathifera</taxon>
        <taxon>Rotifera</taxon>
        <taxon>Eurotatoria</taxon>
        <taxon>Monogononta</taxon>
        <taxon>Pseudotrocha</taxon>
        <taxon>Ploima</taxon>
        <taxon>Brachionidae</taxon>
        <taxon>Brachionus</taxon>
    </lineage>
</organism>
<dbReference type="AlphaFoldDB" id="A0A3M7RVI5"/>
<sequence>MAFLSCLWNSRCVYIPEFTDLKLHLIGSLLLYHKIVIITRIAPIIRPKRPDRIPYPFKSFRNFLQSPLVVPSVQHRRSPYSTYYDVVDLTLSSLEIPINFNNCW</sequence>
<comment type="caution">
    <text evidence="1">The sequence shown here is derived from an EMBL/GenBank/DDBJ whole genome shotgun (WGS) entry which is preliminary data.</text>
</comment>
<evidence type="ECO:0000313" key="1">
    <source>
        <dbReference type="EMBL" id="RNA27345.1"/>
    </source>
</evidence>